<dbReference type="EMBL" id="JAIZPD010000001">
    <property type="protein sequence ID" value="KAH0968572.1"/>
    <property type="molecule type" value="Genomic_DNA"/>
</dbReference>
<dbReference type="AlphaFoldDB" id="A0A9P8N8N8"/>
<dbReference type="RefSeq" id="XP_044726085.1">
    <property type="nucleotide sequence ID" value="XM_044859685.1"/>
</dbReference>
<comment type="caution">
    <text evidence="1">The sequence shown here is derived from an EMBL/GenBank/DDBJ whole genome shotgun (WGS) entry which is preliminary data.</text>
</comment>
<organism evidence="1 2">
    <name type="scientific">Hirsutella rhossiliensis</name>
    <dbReference type="NCBI Taxonomy" id="111463"/>
    <lineage>
        <taxon>Eukaryota</taxon>
        <taxon>Fungi</taxon>
        <taxon>Dikarya</taxon>
        <taxon>Ascomycota</taxon>
        <taxon>Pezizomycotina</taxon>
        <taxon>Sordariomycetes</taxon>
        <taxon>Hypocreomycetidae</taxon>
        <taxon>Hypocreales</taxon>
        <taxon>Ophiocordycipitaceae</taxon>
        <taxon>Hirsutella</taxon>
    </lineage>
</organism>
<dbReference type="OrthoDB" id="5094075at2759"/>
<keyword evidence="2" id="KW-1185">Reference proteome</keyword>
<gene>
    <name evidence="1" type="ORF">HRG_01214</name>
</gene>
<accession>A0A9P8N8N8</accession>
<protein>
    <submittedName>
        <fullName evidence="1">Transposase-like protein</fullName>
    </submittedName>
</protein>
<dbReference type="GeneID" id="68350343"/>
<reference evidence="1" key="1">
    <citation type="submission" date="2021-09" db="EMBL/GenBank/DDBJ databases">
        <title>A high-quality genome of the endoparasitic fungus Hirsutella rhossiliensis with a comparison of Hirsutella genomes reveals transposable elements contributing to genome size variation.</title>
        <authorList>
            <person name="Lin R."/>
            <person name="Jiao Y."/>
            <person name="Sun X."/>
            <person name="Ling J."/>
            <person name="Xie B."/>
            <person name="Cheng X."/>
        </authorList>
    </citation>
    <scope>NUCLEOTIDE SEQUENCE</scope>
    <source>
        <strain evidence="1">HR02</strain>
    </source>
</reference>
<proteinExistence type="predicted"/>
<evidence type="ECO:0000313" key="1">
    <source>
        <dbReference type="EMBL" id="KAH0968572.1"/>
    </source>
</evidence>
<evidence type="ECO:0000313" key="2">
    <source>
        <dbReference type="Proteomes" id="UP000824596"/>
    </source>
</evidence>
<sequence length="238" mass="27845">MHERSHLPTTGRLASALELRRAIELFQSRWQKPPTDPDHRDLTRDFLNAADWIELERFHEFLKPFYILTRTMEGNAGKLGEEGGHGAVWETLKTMDYLFMKFKQAAEMTRLEEASHFKPVYRAALALHPSYGYDYFERHRKKAMNKPDWYCDMRLAVGNLFDEYRRQVEAEAQAGFLDDDSEKADTDNEYSSFGKRSMSSLSSQRKKVKATLLNGGISIDWNIRSCIEWRWICSLFQA</sequence>
<name>A0A9P8N8N8_9HYPO</name>
<dbReference type="Proteomes" id="UP000824596">
    <property type="component" value="Unassembled WGS sequence"/>
</dbReference>